<dbReference type="AlphaFoldDB" id="A0A2K3NA85"/>
<reference evidence="1 2" key="2">
    <citation type="journal article" date="2017" name="Front. Plant Sci.">
        <title>Gene Classification and Mining of Molecular Markers Useful in Red Clover (Trifolium pratense) Breeding.</title>
        <authorList>
            <person name="Istvanek J."/>
            <person name="Dluhosova J."/>
            <person name="Dluhos P."/>
            <person name="Patkova L."/>
            <person name="Nedelnik J."/>
            <person name="Repkova J."/>
        </authorList>
    </citation>
    <scope>NUCLEOTIDE SEQUENCE [LARGE SCALE GENOMIC DNA]</scope>
    <source>
        <strain evidence="2">cv. Tatra</strain>
        <tissue evidence="1">Young leaves</tissue>
    </source>
</reference>
<organism evidence="1 2">
    <name type="scientific">Trifolium pratense</name>
    <name type="common">Red clover</name>
    <dbReference type="NCBI Taxonomy" id="57577"/>
    <lineage>
        <taxon>Eukaryota</taxon>
        <taxon>Viridiplantae</taxon>
        <taxon>Streptophyta</taxon>
        <taxon>Embryophyta</taxon>
        <taxon>Tracheophyta</taxon>
        <taxon>Spermatophyta</taxon>
        <taxon>Magnoliopsida</taxon>
        <taxon>eudicotyledons</taxon>
        <taxon>Gunneridae</taxon>
        <taxon>Pentapetalae</taxon>
        <taxon>rosids</taxon>
        <taxon>fabids</taxon>
        <taxon>Fabales</taxon>
        <taxon>Fabaceae</taxon>
        <taxon>Papilionoideae</taxon>
        <taxon>50 kb inversion clade</taxon>
        <taxon>NPAAA clade</taxon>
        <taxon>Hologalegina</taxon>
        <taxon>IRL clade</taxon>
        <taxon>Trifolieae</taxon>
        <taxon>Trifolium</taxon>
    </lineage>
</organism>
<reference evidence="1 2" key="1">
    <citation type="journal article" date="2014" name="Am. J. Bot.">
        <title>Genome assembly and annotation for red clover (Trifolium pratense; Fabaceae).</title>
        <authorList>
            <person name="Istvanek J."/>
            <person name="Jaros M."/>
            <person name="Krenek A."/>
            <person name="Repkova J."/>
        </authorList>
    </citation>
    <scope>NUCLEOTIDE SEQUENCE [LARGE SCALE GENOMIC DNA]</scope>
    <source>
        <strain evidence="2">cv. Tatra</strain>
        <tissue evidence="1">Young leaves</tissue>
    </source>
</reference>
<name>A0A2K3NA85_TRIPR</name>
<gene>
    <name evidence="1" type="ORF">L195_g023213</name>
</gene>
<dbReference type="Proteomes" id="UP000236291">
    <property type="component" value="Unassembled WGS sequence"/>
</dbReference>
<sequence>MGSLTNEEEFFWFPSSHSAEGSDDGFLFHSAKGFLLLADAQVAQEASKVISRKAKNVDHYTPPEQYADINQRFGASSSGVTSLDSN</sequence>
<proteinExistence type="predicted"/>
<evidence type="ECO:0000313" key="1">
    <source>
        <dbReference type="EMBL" id="PNX99940.1"/>
    </source>
</evidence>
<dbReference type="EMBL" id="ASHM01018336">
    <property type="protein sequence ID" value="PNX99940.1"/>
    <property type="molecule type" value="Genomic_DNA"/>
</dbReference>
<accession>A0A2K3NA85</accession>
<evidence type="ECO:0000313" key="2">
    <source>
        <dbReference type="Proteomes" id="UP000236291"/>
    </source>
</evidence>
<protein>
    <submittedName>
        <fullName evidence="1">Uncharacterized protein</fullName>
    </submittedName>
</protein>
<comment type="caution">
    <text evidence="1">The sequence shown here is derived from an EMBL/GenBank/DDBJ whole genome shotgun (WGS) entry which is preliminary data.</text>
</comment>